<reference evidence="1 2" key="1">
    <citation type="submission" date="2018-03" db="EMBL/GenBank/DDBJ databases">
        <authorList>
            <person name="Fogelqvist J."/>
        </authorList>
    </citation>
    <scope>NUCLEOTIDE SEQUENCE [LARGE SCALE GENOMIC DNA]</scope>
</reference>
<organism evidence="1 2">
    <name type="scientific">Plasmodiophora brassicae</name>
    <name type="common">Clubroot disease agent</name>
    <dbReference type="NCBI Taxonomy" id="37360"/>
    <lineage>
        <taxon>Eukaryota</taxon>
        <taxon>Sar</taxon>
        <taxon>Rhizaria</taxon>
        <taxon>Endomyxa</taxon>
        <taxon>Phytomyxea</taxon>
        <taxon>Plasmodiophorida</taxon>
        <taxon>Plasmodiophoridae</taxon>
        <taxon>Plasmodiophora</taxon>
    </lineage>
</organism>
<evidence type="ECO:0000313" key="2">
    <source>
        <dbReference type="Proteomes" id="UP000290189"/>
    </source>
</evidence>
<sequence>MVNVEPDVAERLRRQSLIAYDEVACRAEGREPPTVRIARFTTASVRCAQDQTTHRPGAVAQCVKCMQPAMMNHVGIGGSGAGDDVRDDHVHTLETLGDGAGSVDFINLFCHGFWRRHSRWGPHEHIFRGFAATSVEKTDDDIGNNLPRVIFYREWV</sequence>
<name>A0A3P3Y044_PLABS</name>
<dbReference type="EMBL" id="OVEO01000001">
    <property type="protein sequence ID" value="SPQ93430.1"/>
    <property type="molecule type" value="Genomic_DNA"/>
</dbReference>
<geneLocation type="mitochondrion" evidence="1"/>
<evidence type="ECO:0000313" key="1">
    <source>
        <dbReference type="EMBL" id="SPQ93430.1"/>
    </source>
</evidence>
<gene>
    <name evidence="1" type="ORF">PLBR_LOCUS645</name>
</gene>
<dbReference type="AlphaFoldDB" id="A0A3P3Y044"/>
<keyword evidence="1" id="KW-0496">Mitochondrion</keyword>
<dbReference type="Proteomes" id="UP000290189">
    <property type="component" value="Unassembled WGS sequence"/>
</dbReference>
<proteinExistence type="predicted"/>
<protein>
    <submittedName>
        <fullName evidence="1">Uncharacterized protein</fullName>
    </submittedName>
</protein>
<accession>A0A3P3Y044</accession>